<accession>A0A9P8AMQ9</accession>
<dbReference type="RefSeq" id="XP_043034655.1">
    <property type="nucleotide sequence ID" value="XM_043181358.1"/>
</dbReference>
<keyword evidence="1" id="KW-0812">Transmembrane</keyword>
<evidence type="ECO:0008006" key="4">
    <source>
        <dbReference type="Google" id="ProtNLM"/>
    </source>
</evidence>
<dbReference type="EMBL" id="MU250563">
    <property type="protein sequence ID" value="KAG7441155.1"/>
    <property type="molecule type" value="Genomic_DNA"/>
</dbReference>
<dbReference type="AlphaFoldDB" id="A0A9P8AMQ9"/>
<dbReference type="OrthoDB" id="2874155at2759"/>
<evidence type="ECO:0000256" key="1">
    <source>
        <dbReference type="SAM" id="Phobius"/>
    </source>
</evidence>
<proteinExistence type="predicted"/>
<comment type="caution">
    <text evidence="2">The sequence shown here is derived from an EMBL/GenBank/DDBJ whole genome shotgun (WGS) entry which is preliminary data.</text>
</comment>
<dbReference type="GeneID" id="66103654"/>
<feature type="transmembrane region" description="Helical" evidence="1">
    <location>
        <begin position="111"/>
        <end position="131"/>
    </location>
</feature>
<protein>
    <recommendedName>
        <fullName evidence="4">Transmembrane protein</fullName>
    </recommendedName>
</protein>
<keyword evidence="1" id="KW-1133">Transmembrane helix</keyword>
<reference evidence="2" key="1">
    <citation type="submission" date="2020-11" db="EMBL/GenBank/DDBJ databases">
        <title>Adaptations for nitrogen fixation in a non-lichenized fungal sporocarp promotes dispersal by wood-feeding termites.</title>
        <authorList>
            <consortium name="DOE Joint Genome Institute"/>
            <person name="Koch R.A."/>
            <person name="Yoon G."/>
            <person name="Arayal U."/>
            <person name="Lail K."/>
            <person name="Amirebrahimi M."/>
            <person name="Labutti K."/>
            <person name="Lipzen A."/>
            <person name="Riley R."/>
            <person name="Barry K."/>
            <person name="Henrissat B."/>
            <person name="Grigoriev I.V."/>
            <person name="Herr J.R."/>
            <person name="Aime M.C."/>
        </authorList>
    </citation>
    <scope>NUCLEOTIDE SEQUENCE</scope>
    <source>
        <strain evidence="2">MCA 3950</strain>
    </source>
</reference>
<gene>
    <name evidence="2" type="ORF">BT62DRAFT_552527</name>
</gene>
<name>A0A9P8AMQ9_9AGAR</name>
<evidence type="ECO:0000313" key="3">
    <source>
        <dbReference type="Proteomes" id="UP000812287"/>
    </source>
</evidence>
<keyword evidence="1" id="KW-0472">Membrane</keyword>
<keyword evidence="3" id="KW-1185">Reference proteome</keyword>
<sequence length="219" mass="25069">MHFELTVNILCLNNEKKRKMTSRRCIPKGFSPTDAPPQSGVYSDKNPMIPFFMECKGSPIGGQKTWPASLHSPPLTNMISTELLISLRITVVCTFVMSIITYVYWDEIRKFYRVNLTKLLVALVFCALLMQLRVDIWLPTSDILYRFMGCFTRSILVGAALIITSAARMMSIVMIFHIIIMISRFALYRPELLLFELVVYRSLRISEAALSWLLAEVDS</sequence>
<evidence type="ECO:0000313" key="2">
    <source>
        <dbReference type="EMBL" id="KAG7441155.1"/>
    </source>
</evidence>
<feature type="transmembrane region" description="Helical" evidence="1">
    <location>
        <begin position="85"/>
        <end position="105"/>
    </location>
</feature>
<organism evidence="2 3">
    <name type="scientific">Guyanagaster necrorhizus</name>
    <dbReference type="NCBI Taxonomy" id="856835"/>
    <lineage>
        <taxon>Eukaryota</taxon>
        <taxon>Fungi</taxon>
        <taxon>Dikarya</taxon>
        <taxon>Basidiomycota</taxon>
        <taxon>Agaricomycotina</taxon>
        <taxon>Agaricomycetes</taxon>
        <taxon>Agaricomycetidae</taxon>
        <taxon>Agaricales</taxon>
        <taxon>Marasmiineae</taxon>
        <taxon>Physalacriaceae</taxon>
        <taxon>Guyanagaster</taxon>
    </lineage>
</organism>
<dbReference type="Proteomes" id="UP000812287">
    <property type="component" value="Unassembled WGS sequence"/>
</dbReference>